<comment type="caution">
    <text evidence="2">The sequence shown here is derived from an EMBL/GenBank/DDBJ whole genome shotgun (WGS) entry which is preliminary data.</text>
</comment>
<feature type="region of interest" description="Disordered" evidence="1">
    <location>
        <begin position="1"/>
        <end position="20"/>
    </location>
</feature>
<protein>
    <submittedName>
        <fullName evidence="2">Uncharacterized protein</fullName>
    </submittedName>
</protein>
<dbReference type="Proteomes" id="UP001066276">
    <property type="component" value="Chromosome 3_2"/>
</dbReference>
<reference evidence="2" key="1">
    <citation type="journal article" date="2022" name="bioRxiv">
        <title>Sequencing and chromosome-scale assembly of the giantPleurodeles waltlgenome.</title>
        <authorList>
            <person name="Brown T."/>
            <person name="Elewa A."/>
            <person name="Iarovenko S."/>
            <person name="Subramanian E."/>
            <person name="Araus A.J."/>
            <person name="Petzold A."/>
            <person name="Susuki M."/>
            <person name="Suzuki K.-i.T."/>
            <person name="Hayashi T."/>
            <person name="Toyoda A."/>
            <person name="Oliveira C."/>
            <person name="Osipova E."/>
            <person name="Leigh N.D."/>
            <person name="Simon A."/>
            <person name="Yun M.H."/>
        </authorList>
    </citation>
    <scope>NUCLEOTIDE SEQUENCE</scope>
    <source>
        <strain evidence="2">20211129_DDA</strain>
        <tissue evidence="2">Liver</tissue>
    </source>
</reference>
<proteinExistence type="predicted"/>
<feature type="compositionally biased region" description="Polar residues" evidence="1">
    <location>
        <begin position="62"/>
        <end position="71"/>
    </location>
</feature>
<name>A0AAV7TSY7_PLEWA</name>
<evidence type="ECO:0000256" key="1">
    <source>
        <dbReference type="SAM" id="MobiDB-lite"/>
    </source>
</evidence>
<gene>
    <name evidence="2" type="ORF">NDU88_004570</name>
</gene>
<evidence type="ECO:0000313" key="2">
    <source>
        <dbReference type="EMBL" id="KAJ1179336.1"/>
    </source>
</evidence>
<feature type="region of interest" description="Disordered" evidence="1">
    <location>
        <begin position="28"/>
        <end position="174"/>
    </location>
</feature>
<organism evidence="2 3">
    <name type="scientific">Pleurodeles waltl</name>
    <name type="common">Iberian ribbed newt</name>
    <dbReference type="NCBI Taxonomy" id="8319"/>
    <lineage>
        <taxon>Eukaryota</taxon>
        <taxon>Metazoa</taxon>
        <taxon>Chordata</taxon>
        <taxon>Craniata</taxon>
        <taxon>Vertebrata</taxon>
        <taxon>Euteleostomi</taxon>
        <taxon>Amphibia</taxon>
        <taxon>Batrachia</taxon>
        <taxon>Caudata</taxon>
        <taxon>Salamandroidea</taxon>
        <taxon>Salamandridae</taxon>
        <taxon>Pleurodelinae</taxon>
        <taxon>Pleurodeles</taxon>
    </lineage>
</organism>
<dbReference type="AlphaFoldDB" id="A0AAV7TSY7"/>
<sequence>MRWSAGPSPPPRRGPATACRPACPAQAHVALDHGGPRLGRTRQGGPTRPPPGKEQVRMRAQRVSSPPQLTFTFFFGSDLQDLQPGCSRGSPQHPQHTSPGGPAPAPAAKRPGYLRYCGRSGPGRDPGIHPGVTRQPPHSRRKRLGPTVAGAGSAATPQSPAPHHETGPACPESPKHLQETLLTRWSLAVHSSGNRIIVILVGRERSSLFKRLLRQPS</sequence>
<dbReference type="EMBL" id="JANPWB010000006">
    <property type="protein sequence ID" value="KAJ1179336.1"/>
    <property type="molecule type" value="Genomic_DNA"/>
</dbReference>
<feature type="compositionally biased region" description="Polar residues" evidence="1">
    <location>
        <begin position="89"/>
        <end position="98"/>
    </location>
</feature>
<keyword evidence="3" id="KW-1185">Reference proteome</keyword>
<evidence type="ECO:0000313" key="3">
    <source>
        <dbReference type="Proteomes" id="UP001066276"/>
    </source>
</evidence>
<accession>A0AAV7TSY7</accession>